<dbReference type="EMBL" id="SPHZ02000006">
    <property type="protein sequence ID" value="KAF0915260.1"/>
    <property type="molecule type" value="Genomic_DNA"/>
</dbReference>
<dbReference type="PROSITE" id="PS50088">
    <property type="entry name" value="ANK_REPEAT"/>
    <property type="match status" value="2"/>
</dbReference>
<comment type="caution">
    <text evidence="4">The sequence shown here is derived from an EMBL/GenBank/DDBJ whole genome shotgun (WGS) entry which is preliminary data.</text>
</comment>
<organism evidence="4 5">
    <name type="scientific">Oryza meyeriana var. granulata</name>
    <dbReference type="NCBI Taxonomy" id="110450"/>
    <lineage>
        <taxon>Eukaryota</taxon>
        <taxon>Viridiplantae</taxon>
        <taxon>Streptophyta</taxon>
        <taxon>Embryophyta</taxon>
        <taxon>Tracheophyta</taxon>
        <taxon>Spermatophyta</taxon>
        <taxon>Magnoliopsida</taxon>
        <taxon>Liliopsida</taxon>
        <taxon>Poales</taxon>
        <taxon>Poaceae</taxon>
        <taxon>BOP clade</taxon>
        <taxon>Oryzoideae</taxon>
        <taxon>Oryzeae</taxon>
        <taxon>Oryzinae</taxon>
        <taxon>Oryza</taxon>
        <taxon>Oryza meyeriana</taxon>
    </lineage>
</organism>
<dbReference type="OrthoDB" id="694512at2759"/>
<keyword evidence="1" id="KW-0677">Repeat</keyword>
<dbReference type="SMART" id="SM00248">
    <property type="entry name" value="ANK"/>
    <property type="match status" value="5"/>
</dbReference>
<keyword evidence="5" id="KW-1185">Reference proteome</keyword>
<reference evidence="4 5" key="1">
    <citation type="submission" date="2019-11" db="EMBL/GenBank/DDBJ databases">
        <title>Whole genome sequence of Oryza granulata.</title>
        <authorList>
            <person name="Li W."/>
        </authorList>
    </citation>
    <scope>NUCLEOTIDE SEQUENCE [LARGE SCALE GENOMIC DNA]</scope>
    <source>
        <strain evidence="5">cv. Menghai</strain>
        <tissue evidence="4">Leaf</tissue>
    </source>
</reference>
<keyword evidence="2 3" id="KW-0040">ANK repeat</keyword>
<evidence type="ECO:0000313" key="4">
    <source>
        <dbReference type="EMBL" id="KAF0915260.1"/>
    </source>
</evidence>
<dbReference type="AlphaFoldDB" id="A0A6G1DRW3"/>
<dbReference type="InterPro" id="IPR036770">
    <property type="entry name" value="Ankyrin_rpt-contain_sf"/>
</dbReference>
<dbReference type="PROSITE" id="PS50297">
    <property type="entry name" value="ANK_REP_REGION"/>
    <property type="match status" value="2"/>
</dbReference>
<gene>
    <name evidence="4" type="ORF">E2562_035209</name>
</gene>
<evidence type="ECO:0000256" key="2">
    <source>
        <dbReference type="ARBA" id="ARBA00023043"/>
    </source>
</evidence>
<evidence type="ECO:0000256" key="3">
    <source>
        <dbReference type="PROSITE-ProRule" id="PRU00023"/>
    </source>
</evidence>
<accession>A0A6G1DRW3</accession>
<dbReference type="Proteomes" id="UP000479710">
    <property type="component" value="Unassembled WGS sequence"/>
</dbReference>
<dbReference type="SUPFAM" id="SSF48403">
    <property type="entry name" value="Ankyrin repeat"/>
    <property type="match status" value="1"/>
</dbReference>
<dbReference type="PANTHER" id="PTHR24173">
    <property type="entry name" value="ANKYRIN REPEAT CONTAINING"/>
    <property type="match status" value="1"/>
</dbReference>
<dbReference type="InterPro" id="IPR002110">
    <property type="entry name" value="Ankyrin_rpt"/>
</dbReference>
<dbReference type="Gene3D" id="1.25.40.20">
    <property type="entry name" value="Ankyrin repeat-containing domain"/>
    <property type="match status" value="2"/>
</dbReference>
<evidence type="ECO:0000256" key="1">
    <source>
        <dbReference type="ARBA" id="ARBA00022737"/>
    </source>
</evidence>
<name>A0A6G1DRW3_9ORYZ</name>
<evidence type="ECO:0000313" key="5">
    <source>
        <dbReference type="Proteomes" id="UP000479710"/>
    </source>
</evidence>
<proteinExistence type="predicted"/>
<dbReference type="Pfam" id="PF12796">
    <property type="entry name" value="Ank_2"/>
    <property type="match status" value="2"/>
</dbReference>
<dbReference type="PANTHER" id="PTHR24173:SF74">
    <property type="entry name" value="ANKYRIN REPEAT DOMAIN-CONTAINING PROTEIN 16"/>
    <property type="match status" value="1"/>
</dbReference>
<protein>
    <submittedName>
        <fullName evidence="4">Uncharacterized protein</fullName>
    </submittedName>
</protein>
<feature type="repeat" description="ANK" evidence="3">
    <location>
        <begin position="73"/>
        <end position="105"/>
    </location>
</feature>
<sequence>MDPELRKAAEEGDAVMLTAILSANSPDVVYSVTPIGYNTALHIAASNGHLTFVHHFLFNMSIDVELIVSWNSDGETPVHLAVRVGHLEVVRQLVQYDVAIMLLECTEEITMNVNVGHIASQNTDGDTPLHLAVRGRHQLLVDRLLQDYSYSLETALIRANKQGNTPLHEALFNQMTDTALQLLDINPRCGYIQNSTVESPFLVAFWNGLDDVVNKIAAQGLSLDFLSALHKLGLGKNIGKHIFKYVFPFC</sequence>
<feature type="repeat" description="ANK" evidence="3">
    <location>
        <begin position="124"/>
        <end position="146"/>
    </location>
</feature>